<protein>
    <submittedName>
        <fullName evidence="2">Uncharacterized protein</fullName>
    </submittedName>
</protein>
<keyword evidence="3" id="KW-1185">Reference proteome</keyword>
<evidence type="ECO:0000256" key="1">
    <source>
        <dbReference type="SAM" id="MobiDB-lite"/>
    </source>
</evidence>
<feature type="region of interest" description="Disordered" evidence="1">
    <location>
        <begin position="1"/>
        <end position="64"/>
    </location>
</feature>
<dbReference type="EMBL" id="BPQB01000161">
    <property type="protein sequence ID" value="GJF00519.1"/>
    <property type="molecule type" value="Genomic_DNA"/>
</dbReference>
<evidence type="ECO:0000313" key="2">
    <source>
        <dbReference type="EMBL" id="GJF00519.1"/>
    </source>
</evidence>
<proteinExistence type="predicted"/>
<dbReference type="Proteomes" id="UP000703269">
    <property type="component" value="Unassembled WGS sequence"/>
</dbReference>
<accession>A0A9P3GRI3</accession>
<comment type="caution">
    <text evidence="2">The sequence shown here is derived from an EMBL/GenBank/DDBJ whole genome shotgun (WGS) entry which is preliminary data.</text>
</comment>
<gene>
    <name evidence="2" type="ORF">PsYK624_168090</name>
</gene>
<sequence length="64" mass="7356">MEGKQGTRLTGRSTRFGASPASTRTRFGQRTRRGAAFRSTHASFAQRHIHPAQRHSKRRKHTRQ</sequence>
<reference evidence="2 3" key="1">
    <citation type="submission" date="2021-08" db="EMBL/GenBank/DDBJ databases">
        <title>Draft Genome Sequence of Phanerochaete sordida strain YK-624.</title>
        <authorList>
            <person name="Mori T."/>
            <person name="Dohra H."/>
            <person name="Suzuki T."/>
            <person name="Kawagishi H."/>
            <person name="Hirai H."/>
        </authorList>
    </citation>
    <scope>NUCLEOTIDE SEQUENCE [LARGE SCALE GENOMIC DNA]</scope>
    <source>
        <strain evidence="2 3">YK-624</strain>
    </source>
</reference>
<name>A0A9P3GRI3_9APHY</name>
<dbReference type="AlphaFoldDB" id="A0A9P3GRI3"/>
<organism evidence="2 3">
    <name type="scientific">Phanerochaete sordida</name>
    <dbReference type="NCBI Taxonomy" id="48140"/>
    <lineage>
        <taxon>Eukaryota</taxon>
        <taxon>Fungi</taxon>
        <taxon>Dikarya</taxon>
        <taxon>Basidiomycota</taxon>
        <taxon>Agaricomycotina</taxon>
        <taxon>Agaricomycetes</taxon>
        <taxon>Polyporales</taxon>
        <taxon>Phanerochaetaceae</taxon>
        <taxon>Phanerochaete</taxon>
    </lineage>
</organism>
<evidence type="ECO:0000313" key="3">
    <source>
        <dbReference type="Proteomes" id="UP000703269"/>
    </source>
</evidence>
<feature type="compositionally biased region" description="Basic residues" evidence="1">
    <location>
        <begin position="47"/>
        <end position="64"/>
    </location>
</feature>